<name>A0A7R9DWY4_9NEOP</name>
<protein>
    <submittedName>
        <fullName evidence="1">Uncharacterized protein</fullName>
    </submittedName>
</protein>
<dbReference type="Gene3D" id="3.90.180.10">
    <property type="entry name" value="Medium-chain alcohol dehydrogenases, catalytic domain"/>
    <property type="match status" value="1"/>
</dbReference>
<evidence type="ECO:0000313" key="1">
    <source>
        <dbReference type="EMBL" id="CAD7423225.1"/>
    </source>
</evidence>
<reference evidence="1" key="1">
    <citation type="submission" date="2020-11" db="EMBL/GenBank/DDBJ databases">
        <authorList>
            <person name="Tran Van P."/>
        </authorList>
    </citation>
    <scope>NUCLEOTIDE SEQUENCE</scope>
</reference>
<accession>A0A7R9DWY4</accession>
<sequence length="87" mass="10202">MVKSKKIVIAKQFDGEPKESDFEIIEEELPPLKDGGKWYIRNMLDTWAPLLLVRFQSSEVGVILDYCPFHVIQPWGRMENDSHPWMP</sequence>
<dbReference type="EMBL" id="OB792654">
    <property type="protein sequence ID" value="CAD7423225.1"/>
    <property type="molecule type" value="Genomic_DNA"/>
</dbReference>
<proteinExistence type="predicted"/>
<organism evidence="1">
    <name type="scientific">Timema monikensis</name>
    <dbReference type="NCBI Taxonomy" id="170555"/>
    <lineage>
        <taxon>Eukaryota</taxon>
        <taxon>Metazoa</taxon>
        <taxon>Ecdysozoa</taxon>
        <taxon>Arthropoda</taxon>
        <taxon>Hexapoda</taxon>
        <taxon>Insecta</taxon>
        <taxon>Pterygota</taxon>
        <taxon>Neoptera</taxon>
        <taxon>Polyneoptera</taxon>
        <taxon>Phasmatodea</taxon>
        <taxon>Timematodea</taxon>
        <taxon>Timematoidea</taxon>
        <taxon>Timematidae</taxon>
        <taxon>Timema</taxon>
    </lineage>
</organism>
<dbReference type="SUPFAM" id="SSF50129">
    <property type="entry name" value="GroES-like"/>
    <property type="match status" value="1"/>
</dbReference>
<gene>
    <name evidence="1" type="ORF">TMSB3V08_LOCUS217</name>
</gene>
<dbReference type="AlphaFoldDB" id="A0A7R9DWY4"/>
<dbReference type="InterPro" id="IPR011032">
    <property type="entry name" value="GroES-like_sf"/>
</dbReference>